<evidence type="ECO:0000313" key="3">
    <source>
        <dbReference type="Proteomes" id="UP000464658"/>
    </source>
</evidence>
<dbReference type="InterPro" id="IPR034804">
    <property type="entry name" value="SQR/QFR_C/D"/>
</dbReference>
<evidence type="ECO:0000256" key="1">
    <source>
        <dbReference type="SAM" id="Phobius"/>
    </source>
</evidence>
<dbReference type="AlphaFoldDB" id="A0A5S9MEL1"/>
<keyword evidence="1" id="KW-0812">Transmembrane</keyword>
<dbReference type="EMBL" id="AP021906">
    <property type="protein sequence ID" value="BBP91371.1"/>
    <property type="molecule type" value="Genomic_DNA"/>
</dbReference>
<evidence type="ECO:0000313" key="2">
    <source>
        <dbReference type="EMBL" id="BBP91371.1"/>
    </source>
</evidence>
<organism evidence="2 3">
    <name type="scientific">Bacillus safensis</name>
    <dbReference type="NCBI Taxonomy" id="561879"/>
    <lineage>
        <taxon>Bacteria</taxon>
        <taxon>Bacillati</taxon>
        <taxon>Bacillota</taxon>
        <taxon>Bacilli</taxon>
        <taxon>Bacillales</taxon>
        <taxon>Bacillaceae</taxon>
        <taxon>Bacillus</taxon>
    </lineage>
</organism>
<reference evidence="2 3" key="1">
    <citation type="submission" date="2019-12" db="EMBL/GenBank/DDBJ databases">
        <title>Full genome sequence of a Bacillus safensis strain isolated from commercially available natto in Indonesia.</title>
        <authorList>
            <person name="Yoshida M."/>
            <person name="Uomi M."/>
            <person name="Waturangi D."/>
            <person name="Ekaputri J.J."/>
            <person name="Setiamarga D.H.E."/>
        </authorList>
    </citation>
    <scope>NUCLEOTIDE SEQUENCE [LARGE SCALE GENOMIC DNA]</scope>
    <source>
        <strain evidence="2 3">IDN1</strain>
    </source>
</reference>
<keyword evidence="1" id="KW-0472">Membrane</keyword>
<dbReference type="Proteomes" id="UP000464658">
    <property type="component" value="Chromosome"/>
</dbReference>
<feature type="transmembrane region" description="Helical" evidence="1">
    <location>
        <begin position="51"/>
        <end position="71"/>
    </location>
</feature>
<sequence>MMANILSSPFMLGFYIVGVLSTIFHFANGLWSFAVSWGITVSPRSQRISTYVTLGIFIALSYVGLRAIFAFV</sequence>
<dbReference type="SUPFAM" id="SSF81343">
    <property type="entry name" value="Fumarate reductase respiratory complex transmembrane subunits"/>
    <property type="match status" value="1"/>
</dbReference>
<evidence type="ECO:0008006" key="4">
    <source>
        <dbReference type="Google" id="ProtNLM"/>
    </source>
</evidence>
<feature type="transmembrane region" description="Helical" evidence="1">
    <location>
        <begin position="12"/>
        <end position="39"/>
    </location>
</feature>
<gene>
    <name evidence="2" type="ORF">BsIDN1_49890</name>
</gene>
<accession>A0A5S9MEL1</accession>
<keyword evidence="1" id="KW-1133">Transmembrane helix</keyword>
<proteinExistence type="predicted"/>
<dbReference type="GO" id="GO:0016020">
    <property type="term" value="C:membrane"/>
    <property type="evidence" value="ECO:0007669"/>
    <property type="project" value="InterPro"/>
</dbReference>
<name>A0A5S9MEL1_BACIA</name>
<protein>
    <recommendedName>
        <fullName evidence="4">Succinate dehydrogenase cytochrome b558 subunit</fullName>
    </recommendedName>
</protein>
<dbReference type="Gene3D" id="1.20.1300.10">
    <property type="entry name" value="Fumarate reductase/succinate dehydrogenase, transmembrane subunit"/>
    <property type="match status" value="1"/>
</dbReference>